<dbReference type="PANTHER" id="PTHR19211:SF14">
    <property type="entry name" value="ATP-BINDING CASSETTE SUB-FAMILY F MEMBER 1"/>
    <property type="match status" value="1"/>
</dbReference>
<feature type="domain" description="ABC transporter" evidence="5">
    <location>
        <begin position="7"/>
        <end position="234"/>
    </location>
</feature>
<protein>
    <recommendedName>
        <fullName evidence="5">ABC transporter domain-containing protein</fullName>
    </recommendedName>
</protein>
<keyword evidence="1" id="KW-0813">Transport</keyword>
<dbReference type="InterPro" id="IPR015856">
    <property type="entry name" value="ABC_transpr_CbiO/EcfA_su"/>
</dbReference>
<keyword evidence="2" id="KW-0677">Repeat</keyword>
<dbReference type="PANTHER" id="PTHR19211">
    <property type="entry name" value="ATP-BINDING TRANSPORT PROTEIN-RELATED"/>
    <property type="match status" value="1"/>
</dbReference>
<dbReference type="InterPro" id="IPR027417">
    <property type="entry name" value="P-loop_NTPase"/>
</dbReference>
<comment type="caution">
    <text evidence="6">The sequence shown here is derived from an EMBL/GenBank/DDBJ whole genome shotgun (WGS) entry which is preliminary data.</text>
</comment>
<dbReference type="PROSITE" id="PS50893">
    <property type="entry name" value="ABC_TRANSPORTER_2"/>
    <property type="match status" value="1"/>
</dbReference>
<gene>
    <name evidence="6" type="ORF">A2730_00875</name>
</gene>
<dbReference type="SMART" id="SM00382">
    <property type="entry name" value="AAA"/>
    <property type="match status" value="2"/>
</dbReference>
<evidence type="ECO:0000313" key="7">
    <source>
        <dbReference type="Proteomes" id="UP000176855"/>
    </source>
</evidence>
<dbReference type="Gene3D" id="3.40.50.300">
    <property type="entry name" value="P-loop containing nucleotide triphosphate hydrolases"/>
    <property type="match status" value="2"/>
</dbReference>
<keyword evidence="4" id="KW-0067">ATP-binding</keyword>
<dbReference type="STRING" id="1802202.A2730_00875"/>
<dbReference type="InterPro" id="IPR050611">
    <property type="entry name" value="ABCF"/>
</dbReference>
<dbReference type="CDD" id="cd03225">
    <property type="entry name" value="ABC_cobalt_CbiO_domain1"/>
    <property type="match status" value="1"/>
</dbReference>
<proteinExistence type="predicted"/>
<organism evidence="6 7">
    <name type="scientific">Candidatus Staskawiczbacteria bacterium RIFCSPHIGHO2_01_FULL_39_25</name>
    <dbReference type="NCBI Taxonomy" id="1802202"/>
    <lineage>
        <taxon>Bacteria</taxon>
        <taxon>Candidatus Staskawicziibacteriota</taxon>
    </lineage>
</organism>
<evidence type="ECO:0000256" key="2">
    <source>
        <dbReference type="ARBA" id="ARBA00022737"/>
    </source>
</evidence>
<evidence type="ECO:0000313" key="6">
    <source>
        <dbReference type="EMBL" id="OGZ63825.1"/>
    </source>
</evidence>
<dbReference type="InterPro" id="IPR003439">
    <property type="entry name" value="ABC_transporter-like_ATP-bd"/>
</dbReference>
<dbReference type="InterPro" id="IPR017871">
    <property type="entry name" value="ABC_transporter-like_CS"/>
</dbReference>
<dbReference type="Proteomes" id="UP000176855">
    <property type="component" value="Unassembled WGS sequence"/>
</dbReference>
<evidence type="ECO:0000256" key="3">
    <source>
        <dbReference type="ARBA" id="ARBA00022741"/>
    </source>
</evidence>
<evidence type="ECO:0000256" key="4">
    <source>
        <dbReference type="ARBA" id="ARBA00022840"/>
    </source>
</evidence>
<dbReference type="EMBL" id="MHOO01000011">
    <property type="protein sequence ID" value="OGZ63825.1"/>
    <property type="molecule type" value="Genomic_DNA"/>
</dbReference>
<evidence type="ECO:0000259" key="5">
    <source>
        <dbReference type="PROSITE" id="PS50893"/>
    </source>
</evidence>
<name>A0A1G2HN17_9BACT</name>
<keyword evidence="3" id="KW-0547">Nucleotide-binding</keyword>
<accession>A0A1G2HN17</accession>
<dbReference type="SUPFAM" id="SSF52540">
    <property type="entry name" value="P-loop containing nucleoside triphosphate hydrolases"/>
    <property type="match status" value="2"/>
</dbReference>
<dbReference type="InterPro" id="IPR003593">
    <property type="entry name" value="AAA+_ATPase"/>
</dbReference>
<dbReference type="AlphaFoldDB" id="A0A1G2HN17"/>
<dbReference type="FunFam" id="3.40.50.300:FF:000011">
    <property type="entry name" value="Putative ABC transporter ATP-binding component"/>
    <property type="match status" value="1"/>
</dbReference>
<dbReference type="PROSITE" id="PS00211">
    <property type="entry name" value="ABC_TRANSPORTER_1"/>
    <property type="match status" value="1"/>
</dbReference>
<reference evidence="6 7" key="1">
    <citation type="journal article" date="2016" name="Nat. Commun.">
        <title>Thousands of microbial genomes shed light on interconnected biogeochemical processes in an aquifer system.</title>
        <authorList>
            <person name="Anantharaman K."/>
            <person name="Brown C.T."/>
            <person name="Hug L.A."/>
            <person name="Sharon I."/>
            <person name="Castelle C.J."/>
            <person name="Probst A.J."/>
            <person name="Thomas B.C."/>
            <person name="Singh A."/>
            <person name="Wilkins M.J."/>
            <person name="Karaoz U."/>
            <person name="Brodie E.L."/>
            <person name="Williams K.H."/>
            <person name="Hubbard S.S."/>
            <person name="Banfield J.F."/>
        </authorList>
    </citation>
    <scope>NUCLEOTIDE SEQUENCE [LARGE SCALE GENOMIC DNA]</scope>
</reference>
<sequence length="493" mass="54134">MANETILRFNNVSFEYTASKKILDEVDFSVRKGAKITIMGQNGAGKSTIFQLMAGGLSPESGSVNVGQNITIALARQAVLADQMDLTLREFFQKSLNEAASAKASASQRKIYDIDPKIDAVLEAVNLTADHEKKIKSFSGGQQARILLASALIQDSDLLLLDEPTNNLDKEGIAHLTKFLVQYKKTVVVISHDSDFLNAFTDGVLYLDVHTKKVQWYQGNYYDVLDQVAAQIEKEASQNARLSKSITDKKEKANYFANKGGRLRLLAARMREAAEEMEDNKVESRKDDKTIRQFTIPAQEGTGGELLKITSLTVIKNHQPKNIKANISLYKNQHLLISGPNGIGKSTLLESLVTGNAKGASIAPGVVVGYYKQDFSTLNVDETVYRAFSKVAGGLDEQSLRAMAAGFLISNDVLFSKIGSLSEGQKGLVMLMKLTLLKPGLLILDEPTNHINFRHLPVIAKALDEYKGAMVLVSHVPEFVAKIRIDETLELKA</sequence>
<dbReference type="GO" id="GO:0016020">
    <property type="term" value="C:membrane"/>
    <property type="evidence" value="ECO:0007669"/>
    <property type="project" value="InterPro"/>
</dbReference>
<evidence type="ECO:0000256" key="1">
    <source>
        <dbReference type="ARBA" id="ARBA00022448"/>
    </source>
</evidence>
<dbReference type="Pfam" id="PF00005">
    <property type="entry name" value="ABC_tran"/>
    <property type="match status" value="2"/>
</dbReference>
<dbReference type="GO" id="GO:0016887">
    <property type="term" value="F:ATP hydrolysis activity"/>
    <property type="evidence" value="ECO:0007669"/>
    <property type="project" value="InterPro"/>
</dbReference>
<dbReference type="GO" id="GO:0005524">
    <property type="term" value="F:ATP binding"/>
    <property type="evidence" value="ECO:0007669"/>
    <property type="project" value="UniProtKB-KW"/>
</dbReference>
<dbReference type="GO" id="GO:0055085">
    <property type="term" value="P:transmembrane transport"/>
    <property type="evidence" value="ECO:0007669"/>
    <property type="project" value="InterPro"/>
</dbReference>